<sequence>MSLITDNLLLKLWELVQTQQSDERASAKLWNHLDLVVRTAVAVGAWTLPSTICARGTVSRCSFFTGPKHRTEALELSRERRLERTMLV</sequence>
<keyword evidence="2" id="KW-1185">Reference proteome</keyword>
<dbReference type="EMBL" id="KZ825313">
    <property type="protein sequence ID" value="RAH50563.1"/>
    <property type="molecule type" value="Genomic_DNA"/>
</dbReference>
<accession>A0ACD1GMQ9</accession>
<dbReference type="Proteomes" id="UP000249057">
    <property type="component" value="Unassembled WGS sequence"/>
</dbReference>
<proteinExistence type="predicted"/>
<evidence type="ECO:0000313" key="2">
    <source>
        <dbReference type="Proteomes" id="UP000249057"/>
    </source>
</evidence>
<gene>
    <name evidence="1" type="ORF">BO95DRAFT_459048</name>
</gene>
<organism evidence="1 2">
    <name type="scientific">Aspergillus brunneoviolaceus CBS 621.78</name>
    <dbReference type="NCBI Taxonomy" id="1450534"/>
    <lineage>
        <taxon>Eukaryota</taxon>
        <taxon>Fungi</taxon>
        <taxon>Dikarya</taxon>
        <taxon>Ascomycota</taxon>
        <taxon>Pezizomycotina</taxon>
        <taxon>Eurotiomycetes</taxon>
        <taxon>Eurotiomycetidae</taxon>
        <taxon>Eurotiales</taxon>
        <taxon>Aspergillaceae</taxon>
        <taxon>Aspergillus</taxon>
        <taxon>Aspergillus subgen. Circumdati</taxon>
    </lineage>
</organism>
<evidence type="ECO:0000313" key="1">
    <source>
        <dbReference type="EMBL" id="RAH50563.1"/>
    </source>
</evidence>
<name>A0ACD1GMQ9_9EURO</name>
<reference evidence="1" key="1">
    <citation type="submission" date="2018-02" db="EMBL/GenBank/DDBJ databases">
        <title>The genomes of Aspergillus section Nigri reveals drivers in fungal speciation.</title>
        <authorList>
            <consortium name="DOE Joint Genome Institute"/>
            <person name="Vesth T.C."/>
            <person name="Nybo J."/>
            <person name="Theobald S."/>
            <person name="Brandl J."/>
            <person name="Frisvad J.C."/>
            <person name="Nielsen K.F."/>
            <person name="Lyhne E.K."/>
            <person name="Kogle M.E."/>
            <person name="Kuo A."/>
            <person name="Riley R."/>
            <person name="Clum A."/>
            <person name="Nolan M."/>
            <person name="Lipzen A."/>
            <person name="Salamov A."/>
            <person name="Henrissat B."/>
            <person name="Wiebenga A."/>
            <person name="De vries R.P."/>
            <person name="Grigoriev I.V."/>
            <person name="Mortensen U.H."/>
            <person name="Andersen M.R."/>
            <person name="Baker S.E."/>
        </authorList>
    </citation>
    <scope>NUCLEOTIDE SEQUENCE</scope>
    <source>
        <strain evidence="1">CBS 621.78</strain>
    </source>
</reference>
<protein>
    <submittedName>
        <fullName evidence="1">Uncharacterized protein</fullName>
    </submittedName>
</protein>